<evidence type="ECO:0000313" key="2">
    <source>
        <dbReference type="EMBL" id="KAF7394795.1"/>
    </source>
</evidence>
<sequence>MGKKDKNKKKLSGTVKTAIKTEKKLNAKQKKELAALGEEDIEKVIADIEREEARRQRVVEIVIEPPSRRVNFSLIAHPFKDELIMFGGEFHDGQKTTVYGDMFTYNLNKKEWTVIKAPGAPPPRCGHQAIVTSTNKGEMWIFGGEFSSPSELQFYHYKDLWVYRMGEKKWEKIVSPGGPSARSGHRMIHMKKKLIVFGGFYDNLRDYKYYNDIYMFNLETYTWHKIECTGNPPAPRSGCIMLPTSEKLLVYGGYSKEKIKAGVDKGQIHTDMFLLSPDKNDQTGLKWKWILTKQTGLKCSPRCGMTGILIQPHIAYAFGGVFDNIDDEEELQGTFYNDLLSLDLEKFQWHEVTLTGKREPPGQRKKEKAQKEDHIDECNSNGDKENSDICENSQTGTTNSNKSMQTAVTCIDEDEIFTLTVSSNTSRNTQANSMEKVENIFFPSPRINPGLVVKNNTLYLYGGMLEVGDRQYTFNDFYSLDCRKMDEWKTITHDDLSSQEWHNTSSSDSEEEDEDEDDDTSNNSSSNEQ</sequence>
<dbReference type="InterPro" id="IPR015915">
    <property type="entry name" value="Kelch-typ_b-propeller"/>
</dbReference>
<dbReference type="Pfam" id="PF13415">
    <property type="entry name" value="Beta-prop_FBX42"/>
    <property type="match status" value="1"/>
</dbReference>
<accession>A0A834JV85</accession>
<dbReference type="Proteomes" id="UP000614350">
    <property type="component" value="Unassembled WGS sequence"/>
</dbReference>
<dbReference type="AlphaFoldDB" id="A0A834JV85"/>
<evidence type="ECO:0000313" key="3">
    <source>
        <dbReference type="Proteomes" id="UP000614350"/>
    </source>
</evidence>
<feature type="region of interest" description="Disordered" evidence="1">
    <location>
        <begin position="354"/>
        <end position="398"/>
    </location>
</feature>
<dbReference type="PANTHER" id="PTHR46063">
    <property type="entry name" value="KELCH DOMAIN-CONTAINING PROTEIN"/>
    <property type="match status" value="1"/>
</dbReference>
<gene>
    <name evidence="2" type="ORF">HZH66_007969</name>
</gene>
<name>A0A834JV85_VESVU</name>
<evidence type="ECO:0008006" key="4">
    <source>
        <dbReference type="Google" id="ProtNLM"/>
    </source>
</evidence>
<organism evidence="2 3">
    <name type="scientific">Vespula vulgaris</name>
    <name type="common">Yellow jacket</name>
    <name type="synonym">Wasp</name>
    <dbReference type="NCBI Taxonomy" id="7454"/>
    <lineage>
        <taxon>Eukaryota</taxon>
        <taxon>Metazoa</taxon>
        <taxon>Ecdysozoa</taxon>
        <taxon>Arthropoda</taxon>
        <taxon>Hexapoda</taxon>
        <taxon>Insecta</taxon>
        <taxon>Pterygota</taxon>
        <taxon>Neoptera</taxon>
        <taxon>Endopterygota</taxon>
        <taxon>Hymenoptera</taxon>
        <taxon>Apocrita</taxon>
        <taxon>Aculeata</taxon>
        <taxon>Vespoidea</taxon>
        <taxon>Vespidae</taxon>
        <taxon>Vespinae</taxon>
        <taxon>Vespula</taxon>
    </lineage>
</organism>
<reference evidence="2" key="1">
    <citation type="journal article" date="2020" name="G3 (Bethesda)">
        <title>High-Quality Assemblies for Three Invasive Social Wasps from the &lt;i&gt;Vespula&lt;/i&gt; Genus.</title>
        <authorList>
            <person name="Harrop T.W.R."/>
            <person name="Guhlin J."/>
            <person name="McLaughlin G.M."/>
            <person name="Permina E."/>
            <person name="Stockwell P."/>
            <person name="Gilligan J."/>
            <person name="Le Lec M.F."/>
            <person name="Gruber M.A.M."/>
            <person name="Quinn O."/>
            <person name="Lovegrove M."/>
            <person name="Duncan E.J."/>
            <person name="Remnant E.J."/>
            <person name="Van Eeckhoven J."/>
            <person name="Graham B."/>
            <person name="Knapp R.A."/>
            <person name="Langford K.W."/>
            <person name="Kronenberg Z."/>
            <person name="Press M.O."/>
            <person name="Eacker S.M."/>
            <person name="Wilson-Rankin E.E."/>
            <person name="Purcell J."/>
            <person name="Lester P.J."/>
            <person name="Dearden P.K."/>
        </authorList>
    </citation>
    <scope>NUCLEOTIDE SEQUENCE</scope>
    <source>
        <strain evidence="2">Marl-1</strain>
    </source>
</reference>
<protein>
    <recommendedName>
        <fullName evidence="4">Kelch domain-containing protein 4</fullName>
    </recommendedName>
</protein>
<proteinExistence type="predicted"/>
<evidence type="ECO:0000256" key="1">
    <source>
        <dbReference type="SAM" id="MobiDB-lite"/>
    </source>
</evidence>
<dbReference type="Gene3D" id="2.120.10.80">
    <property type="entry name" value="Kelch-type beta propeller"/>
    <property type="match status" value="2"/>
</dbReference>
<feature type="region of interest" description="Disordered" evidence="1">
    <location>
        <begin position="493"/>
        <end position="529"/>
    </location>
</feature>
<dbReference type="SUPFAM" id="SSF117281">
    <property type="entry name" value="Kelch motif"/>
    <property type="match status" value="2"/>
</dbReference>
<dbReference type="EMBL" id="JACSEA010000008">
    <property type="protein sequence ID" value="KAF7394795.1"/>
    <property type="molecule type" value="Genomic_DNA"/>
</dbReference>
<comment type="caution">
    <text evidence="2">The sequence shown here is derived from an EMBL/GenBank/DDBJ whole genome shotgun (WGS) entry which is preliminary data.</text>
</comment>
<feature type="compositionally biased region" description="Acidic residues" evidence="1">
    <location>
        <begin position="508"/>
        <end position="520"/>
    </location>
</feature>
<dbReference type="InterPro" id="IPR052588">
    <property type="entry name" value="Kelch_domain_protein"/>
</dbReference>
<feature type="compositionally biased region" description="Polar residues" evidence="1">
    <location>
        <begin position="389"/>
        <end position="398"/>
    </location>
</feature>
<dbReference type="PANTHER" id="PTHR46063:SF1">
    <property type="entry name" value="KELCH DOMAIN-CONTAINING PROTEIN 4"/>
    <property type="match status" value="1"/>
</dbReference>
<keyword evidence="3" id="KW-1185">Reference proteome</keyword>
<feature type="compositionally biased region" description="Basic and acidic residues" evidence="1">
    <location>
        <begin position="356"/>
        <end position="387"/>
    </location>
</feature>